<keyword evidence="3 5" id="KW-0807">Transducer</keyword>
<evidence type="ECO:0000256" key="4">
    <source>
        <dbReference type="ARBA" id="ARBA00029447"/>
    </source>
</evidence>
<dbReference type="PROSITE" id="PS50885">
    <property type="entry name" value="HAMP"/>
    <property type="match status" value="1"/>
</dbReference>
<evidence type="ECO:0000256" key="5">
    <source>
        <dbReference type="PROSITE-ProRule" id="PRU00284"/>
    </source>
</evidence>
<proteinExistence type="inferred from homology"/>
<dbReference type="GO" id="GO:0007165">
    <property type="term" value="P:signal transduction"/>
    <property type="evidence" value="ECO:0007669"/>
    <property type="project" value="UniProtKB-KW"/>
</dbReference>
<dbReference type="InterPro" id="IPR004089">
    <property type="entry name" value="MCPsignal_dom"/>
</dbReference>
<dbReference type="CDD" id="cd06225">
    <property type="entry name" value="HAMP"/>
    <property type="match status" value="1"/>
</dbReference>
<dbReference type="Pfam" id="PF00672">
    <property type="entry name" value="HAMP"/>
    <property type="match status" value="1"/>
</dbReference>
<dbReference type="SMART" id="SM00283">
    <property type="entry name" value="MA"/>
    <property type="match status" value="1"/>
</dbReference>
<feature type="domain" description="HAMP" evidence="9">
    <location>
        <begin position="593"/>
        <end position="646"/>
    </location>
</feature>
<evidence type="ECO:0000256" key="1">
    <source>
        <dbReference type="ARBA" id="ARBA00004429"/>
    </source>
</evidence>
<dbReference type="Pfam" id="PF00015">
    <property type="entry name" value="MCPsignal"/>
    <property type="match status" value="1"/>
</dbReference>
<dbReference type="InterPro" id="IPR003660">
    <property type="entry name" value="HAMP_dom"/>
</dbReference>
<comment type="similarity">
    <text evidence="4">Belongs to the methyl-accepting chemotaxis (MCP) protein family.</text>
</comment>
<feature type="domain" description="T-SNARE coiled-coil homology" evidence="8">
    <location>
        <begin position="839"/>
        <end position="901"/>
    </location>
</feature>
<name>A0A5M6IEL6_9PROT</name>
<dbReference type="AlphaFoldDB" id="A0A5M6IEL6"/>
<evidence type="ECO:0000256" key="3">
    <source>
        <dbReference type="ARBA" id="ARBA00023224"/>
    </source>
</evidence>
<comment type="caution">
    <text evidence="10">The sequence shown here is derived from an EMBL/GenBank/DDBJ whole genome shotgun (WGS) entry which is preliminary data.</text>
</comment>
<dbReference type="Proteomes" id="UP000324065">
    <property type="component" value="Unassembled WGS sequence"/>
</dbReference>
<evidence type="ECO:0000259" key="9">
    <source>
        <dbReference type="PROSITE" id="PS50885"/>
    </source>
</evidence>
<dbReference type="GO" id="GO:0005886">
    <property type="term" value="C:plasma membrane"/>
    <property type="evidence" value="ECO:0007669"/>
    <property type="project" value="UniProtKB-SubCell"/>
</dbReference>
<gene>
    <name evidence="10" type="ORF">F1188_05155</name>
</gene>
<keyword evidence="11" id="KW-1185">Reference proteome</keyword>
<dbReference type="RefSeq" id="WP_150061321.1">
    <property type="nucleotide sequence ID" value="NZ_JACHII010000005.1"/>
</dbReference>
<evidence type="ECO:0000313" key="11">
    <source>
        <dbReference type="Proteomes" id="UP000324065"/>
    </source>
</evidence>
<evidence type="ECO:0000256" key="6">
    <source>
        <dbReference type="SAM" id="MobiDB-lite"/>
    </source>
</evidence>
<feature type="region of interest" description="Disordered" evidence="6">
    <location>
        <begin position="877"/>
        <end position="918"/>
    </location>
</feature>
<dbReference type="EMBL" id="VWPJ01000003">
    <property type="protein sequence ID" value="KAA5606720.1"/>
    <property type="molecule type" value="Genomic_DNA"/>
</dbReference>
<dbReference type="PANTHER" id="PTHR32089">
    <property type="entry name" value="METHYL-ACCEPTING CHEMOTAXIS PROTEIN MCPB"/>
    <property type="match status" value="1"/>
</dbReference>
<dbReference type="OrthoDB" id="7331737at2"/>
<protein>
    <submittedName>
        <fullName evidence="10">HAMP domain-containing protein</fullName>
    </submittedName>
</protein>
<dbReference type="PROSITE" id="PS50192">
    <property type="entry name" value="T_SNARE"/>
    <property type="match status" value="1"/>
</dbReference>
<evidence type="ECO:0000259" key="8">
    <source>
        <dbReference type="PROSITE" id="PS50192"/>
    </source>
</evidence>
<dbReference type="PROSITE" id="PS50111">
    <property type="entry name" value="CHEMOTAXIS_TRANSDUC_2"/>
    <property type="match status" value="1"/>
</dbReference>
<sequence>MSISFRILAGFLVVLALTVAVGTIGWWSLHQTATGFSAERLGHQAVGDLGAVVEAELASRTSDDEAAAAAAKAGLDRILTRLDQLDQREDMRTPVAAARSAVEDYRANFDIYTENAREMAAAAQAVLRINTGLSDIIADVIQGRISRLGRARMSLRQETAHREEAASLLDRSATLMRDLATMGPRLTEFGRSGSVPALYALKRTHDTIESGTDALRREAAGIEGVDGQSLLRSQNDLTMGIRRLVRAVQRERAVDGRRRRTEALLTEASSALENSADRLQTFVTARLQAAEANGAPEAMQDAMRDATLRLSDVTMLVNSTRAIEQRFLRTLAPEDRAALETATRELFVGVLAIRRILGSGVTTALVTRVSEATQAYRRALEHEFDLTDELAQVQDDKFVAGKVAEAALDVLTFLGEETAAVAESNAWQASHRAADAFATLNSAQDTILTASRLQEQAGTIKDGILTFISDPDDATSKAVRRGLGALANTKGALIANVNVKDPEASAALNQAFGSQIEDLADVFDTLVVDSAAIQQAEMAMGTARDDLESALVAASSAAQDRARDDGRFAETLLLVGTGLALALGVVGAILIGRSIARPVEAITGVMKRLASNDLDVEVPGRTRRDEIGAMAAAVEVFKDNSRRVEALQAEQALAARQNERRVMAEMMALTNALDEEVRAAVATVQDQAHAMHDAAVDMAEAVQQTEHRSGAAADASRNAAGNVESVAAAAEEMAASIKEISRQVSGASDIAQRAAAQAETTNTRIQGLAQAAVQIGEVVDLISDIAKQTNLLALNATIEAARAGEAGRGFGVVANEVKSLANQTARATEDIGTQIGQIQTATQDAVDAIAAIVGVIGEINEVTTAVSAAVEQQTASTSEISHGAMEASRSTQDASDNITEVSRSTEQTGTRARDVQDAAGDVRTRVQAMLEALERIIRAGSADDRDLHHLHPIAQAVTIHVEDGAPRAAQLLTLARSGVATLDASVTGPRGQALTVEIGELGRFSASLVAHTDQATHIRLDVPEEQQPALDRFLTRNANARAA</sequence>
<dbReference type="SUPFAM" id="SSF58104">
    <property type="entry name" value="Methyl-accepting chemotaxis protein (MCP) signaling domain"/>
    <property type="match status" value="1"/>
</dbReference>
<dbReference type="PANTHER" id="PTHR32089:SF112">
    <property type="entry name" value="LYSOZYME-LIKE PROTEIN-RELATED"/>
    <property type="match status" value="1"/>
</dbReference>
<evidence type="ECO:0000256" key="2">
    <source>
        <dbReference type="ARBA" id="ARBA00022519"/>
    </source>
</evidence>
<keyword evidence="2" id="KW-1003">Cell membrane</keyword>
<dbReference type="Gene3D" id="6.10.340.10">
    <property type="match status" value="1"/>
</dbReference>
<keyword evidence="2" id="KW-0997">Cell inner membrane</keyword>
<keyword evidence="2" id="KW-0472">Membrane</keyword>
<dbReference type="InterPro" id="IPR000727">
    <property type="entry name" value="T_SNARE_dom"/>
</dbReference>
<dbReference type="Gene3D" id="1.10.287.950">
    <property type="entry name" value="Methyl-accepting chemotaxis protein"/>
    <property type="match status" value="1"/>
</dbReference>
<comment type="subcellular location">
    <subcellularLocation>
        <location evidence="1">Cell inner membrane</location>
        <topology evidence="1">Multi-pass membrane protein</topology>
    </subcellularLocation>
</comment>
<organism evidence="10 11">
    <name type="scientific">Roseospira marina</name>
    <dbReference type="NCBI Taxonomy" id="140057"/>
    <lineage>
        <taxon>Bacteria</taxon>
        <taxon>Pseudomonadati</taxon>
        <taxon>Pseudomonadota</taxon>
        <taxon>Alphaproteobacteria</taxon>
        <taxon>Rhodospirillales</taxon>
        <taxon>Rhodospirillaceae</taxon>
        <taxon>Roseospira</taxon>
    </lineage>
</organism>
<evidence type="ECO:0000313" key="10">
    <source>
        <dbReference type="EMBL" id="KAA5606720.1"/>
    </source>
</evidence>
<feature type="domain" description="Methyl-accepting transducer" evidence="7">
    <location>
        <begin position="687"/>
        <end position="909"/>
    </location>
</feature>
<dbReference type="SMART" id="SM00304">
    <property type="entry name" value="HAMP"/>
    <property type="match status" value="1"/>
</dbReference>
<feature type="compositionally biased region" description="Polar residues" evidence="6">
    <location>
        <begin position="888"/>
        <end position="910"/>
    </location>
</feature>
<accession>A0A5M6IEL6</accession>
<reference evidence="10 11" key="1">
    <citation type="submission" date="2019-09" db="EMBL/GenBank/DDBJ databases">
        <title>Genome sequence of Roseospira marina, one of the more divergent members of the non-sulfur purple photosynthetic bacterial family, the Rhodospirillaceae.</title>
        <authorList>
            <person name="Meyer T."/>
            <person name="Kyndt J."/>
        </authorList>
    </citation>
    <scope>NUCLEOTIDE SEQUENCE [LARGE SCALE GENOMIC DNA]</scope>
    <source>
        <strain evidence="10 11">DSM 15113</strain>
    </source>
</reference>
<evidence type="ECO:0000259" key="7">
    <source>
        <dbReference type="PROSITE" id="PS50111"/>
    </source>
</evidence>